<comment type="subcellular location">
    <subcellularLocation>
        <location evidence="1">Mitochondrion inner membrane</location>
        <topology evidence="1">Single-pass membrane protein</topology>
    </subcellularLocation>
</comment>
<evidence type="ECO:0000256" key="8">
    <source>
        <dbReference type="ARBA" id="ARBA00022989"/>
    </source>
</evidence>
<dbReference type="InterPro" id="IPR027417">
    <property type="entry name" value="P-loop_NTPase"/>
</dbReference>
<dbReference type="STRING" id="1314773.A0A3N2PK75"/>
<evidence type="ECO:0000256" key="2">
    <source>
        <dbReference type="ARBA" id="ARBA00007448"/>
    </source>
</evidence>
<dbReference type="SUPFAM" id="SSF52540">
    <property type="entry name" value="P-loop containing nucleoside triphosphate hydrolases"/>
    <property type="match status" value="1"/>
</dbReference>
<keyword evidence="9" id="KW-0496">Mitochondrion</keyword>
<keyword evidence="4" id="KW-0547">Nucleotide-binding</keyword>
<reference evidence="15 16" key="1">
    <citation type="journal article" date="2018" name="Mol. Ecol.">
        <title>The obligate alkalophilic soda-lake fungus Sodiomyces alkalinus has shifted to a protein diet.</title>
        <authorList>
            <person name="Grum-Grzhimaylo A.A."/>
            <person name="Falkoski D.L."/>
            <person name="van den Heuvel J."/>
            <person name="Valero-Jimenez C.A."/>
            <person name="Min B."/>
            <person name="Choi I.G."/>
            <person name="Lipzen A."/>
            <person name="Daum C.G."/>
            <person name="Aanen D.K."/>
            <person name="Tsang A."/>
            <person name="Henrissat B."/>
            <person name="Bilanenko E.N."/>
            <person name="de Vries R.P."/>
            <person name="van Kan J.A.L."/>
            <person name="Grigoriev I.V."/>
            <person name="Debets A.J.M."/>
        </authorList>
    </citation>
    <scope>NUCLEOTIDE SEQUENCE [LARGE SCALE GENOMIC DNA]</scope>
    <source>
        <strain evidence="15 16">F11</strain>
    </source>
</reference>
<comment type="similarity">
    <text evidence="2">Belongs to the AAA ATPase family. BCS1 subfamily.</text>
</comment>
<organism evidence="15 16">
    <name type="scientific">Sodiomyces alkalinus (strain CBS 110278 / VKM F-3762 / F11)</name>
    <name type="common">Alkaliphilic filamentous fungus</name>
    <dbReference type="NCBI Taxonomy" id="1314773"/>
    <lineage>
        <taxon>Eukaryota</taxon>
        <taxon>Fungi</taxon>
        <taxon>Dikarya</taxon>
        <taxon>Ascomycota</taxon>
        <taxon>Pezizomycotina</taxon>
        <taxon>Sordariomycetes</taxon>
        <taxon>Hypocreomycetidae</taxon>
        <taxon>Glomerellales</taxon>
        <taxon>Plectosphaerellaceae</taxon>
        <taxon>Sodiomyces</taxon>
    </lineage>
</organism>
<comment type="catalytic activity">
    <reaction evidence="11">
        <text>ATP + H2O = ADP + phosphate + H(+)</text>
        <dbReference type="Rhea" id="RHEA:13065"/>
        <dbReference type="ChEBI" id="CHEBI:15377"/>
        <dbReference type="ChEBI" id="CHEBI:15378"/>
        <dbReference type="ChEBI" id="CHEBI:30616"/>
        <dbReference type="ChEBI" id="CHEBI:43474"/>
        <dbReference type="ChEBI" id="CHEBI:456216"/>
    </reaction>
    <physiologicalReaction direction="left-to-right" evidence="11">
        <dbReference type="Rhea" id="RHEA:13066"/>
    </physiologicalReaction>
</comment>
<dbReference type="Pfam" id="PF08740">
    <property type="entry name" value="BCS1_N"/>
    <property type="match status" value="1"/>
</dbReference>
<dbReference type="SMART" id="SM01024">
    <property type="entry name" value="BCS1_N"/>
    <property type="match status" value="1"/>
</dbReference>
<evidence type="ECO:0000256" key="5">
    <source>
        <dbReference type="ARBA" id="ARBA00022792"/>
    </source>
</evidence>
<sequence>MSAPGRLVLGQFPIFHWGLNGSGSTREPLSSAQSSLALVVSPAPSSVTRRPSHILHTFGHSRIESHVYTYHNDAVGYNVRIFGCRSGCYLLTSYHFIGLRIATAMDTYAQTQCSPGVAPETPFATPAPPQLAILDFFFPGFSVISTAFVRYLGIDLNVYLPVLIMCGAATFAWKYFSDYVWGIVETYFMSSVEIRTDDEIYNMLMAWVASQRFAKRSRRFVANTNLNSRAWALWRWDADDEDDTDNDVGTDQTPGENGAYGVLGESKKVLAYTPSFGSHTFWYKGRLLRFSRSRNQQQGYMTVSESEEISISCFGRNPLVLKQLLLEARSDYLKKDTKKTMIYRGNTRNSGDPSWQRCMARTARPFSTVILNEKKKKELVDDVADYLSPATRNWYSNRGIPWRRGYLLTGPPGTGKSSLSLALAGYFKMRIYIVNLNSISASEDSLASLFSELPQRCIVLLEDIDSAGLTHTREQDSGSTTASGDDNKDGMVPGQLTTGDNSNNSNSRLSLSGLLNVLDGVASQEGRVLVMTTNHIEKLDKALIRPGRVDMTVNFTLADLEIAGAIFRAIYAPLECEATTGRDSADLSSEEKDAAAAQAAEKQAESVARIEVLSQEFAAKIPEHEFSPAEIQGFLMRHKHDPEAAIRLAEEWIVETRKQKKEKEIKAAEEKRKAEQTKKEEEEKKKKEEEEEKKKKEEEEEKKKKEEEEEKKKEEEEEEKKKKEEEEEEKKKEVEKKQEKGREKGDVNKEASQSTEPVASTQVASGDVEKEGKPQEADGLIAQPEGHEAAQPGKDRPEGRQDGPDSGYVSPSGS</sequence>
<feature type="compositionally biased region" description="Polar residues" evidence="12">
    <location>
        <begin position="750"/>
        <end position="764"/>
    </location>
</feature>
<evidence type="ECO:0000256" key="9">
    <source>
        <dbReference type="ARBA" id="ARBA00023128"/>
    </source>
</evidence>
<dbReference type="EMBL" id="ML119062">
    <property type="protein sequence ID" value="ROT34909.1"/>
    <property type="molecule type" value="Genomic_DNA"/>
</dbReference>
<dbReference type="InterPro" id="IPR014851">
    <property type="entry name" value="BCS1_N"/>
</dbReference>
<evidence type="ECO:0000313" key="15">
    <source>
        <dbReference type="EMBL" id="ROT34909.1"/>
    </source>
</evidence>
<dbReference type="Pfam" id="PF00004">
    <property type="entry name" value="AAA"/>
    <property type="match status" value="2"/>
</dbReference>
<dbReference type="AlphaFoldDB" id="A0A3N2PK75"/>
<dbReference type="Pfam" id="PF25426">
    <property type="entry name" value="AAA_lid_BCS1"/>
    <property type="match status" value="1"/>
</dbReference>
<dbReference type="PROSITE" id="PS00674">
    <property type="entry name" value="AAA"/>
    <property type="match status" value="1"/>
</dbReference>
<gene>
    <name evidence="15" type="ORF">SODALDRAFT_381884</name>
</gene>
<dbReference type="GO" id="GO:0016887">
    <property type="term" value="F:ATP hydrolysis activity"/>
    <property type="evidence" value="ECO:0007669"/>
    <property type="project" value="InterPro"/>
</dbReference>
<evidence type="ECO:0000256" key="3">
    <source>
        <dbReference type="ARBA" id="ARBA00022692"/>
    </source>
</evidence>
<feature type="domain" description="AAA+ ATPase" evidence="13">
    <location>
        <begin position="402"/>
        <end position="559"/>
    </location>
</feature>
<evidence type="ECO:0000313" key="16">
    <source>
        <dbReference type="Proteomes" id="UP000272025"/>
    </source>
</evidence>
<feature type="region of interest" description="Disordered" evidence="12">
    <location>
        <begin position="658"/>
        <end position="814"/>
    </location>
</feature>
<feature type="compositionally biased region" description="Basic and acidic residues" evidence="12">
    <location>
        <begin position="785"/>
        <end position="803"/>
    </location>
</feature>
<feature type="compositionally biased region" description="Basic and acidic residues" evidence="12">
    <location>
        <begin position="767"/>
        <end position="776"/>
    </location>
</feature>
<accession>A0A3N2PK75</accession>
<feature type="region of interest" description="Disordered" evidence="12">
    <location>
        <begin position="470"/>
        <end position="505"/>
    </location>
</feature>
<evidence type="ECO:0000259" key="13">
    <source>
        <dbReference type="SMART" id="SM00382"/>
    </source>
</evidence>
<keyword evidence="6" id="KW-0378">Hydrolase</keyword>
<dbReference type="InterPro" id="IPR050747">
    <property type="entry name" value="Mitochondrial_chaperone_BCS1"/>
</dbReference>
<dbReference type="OrthoDB" id="10251412at2759"/>
<keyword evidence="8" id="KW-1133">Transmembrane helix</keyword>
<dbReference type="InterPro" id="IPR057495">
    <property type="entry name" value="AAA_lid_BCS1"/>
</dbReference>
<dbReference type="GeneID" id="39583674"/>
<dbReference type="InterPro" id="IPR003959">
    <property type="entry name" value="ATPase_AAA_core"/>
</dbReference>
<evidence type="ECO:0000256" key="1">
    <source>
        <dbReference type="ARBA" id="ARBA00004434"/>
    </source>
</evidence>
<feature type="compositionally biased region" description="Basic and acidic residues" evidence="12">
    <location>
        <begin position="658"/>
        <end position="749"/>
    </location>
</feature>
<dbReference type="GO" id="GO:0005524">
    <property type="term" value="F:ATP binding"/>
    <property type="evidence" value="ECO:0007669"/>
    <property type="project" value="UniProtKB-KW"/>
</dbReference>
<evidence type="ECO:0000256" key="7">
    <source>
        <dbReference type="ARBA" id="ARBA00022840"/>
    </source>
</evidence>
<evidence type="ECO:0008006" key="17">
    <source>
        <dbReference type="Google" id="ProtNLM"/>
    </source>
</evidence>
<dbReference type="InterPro" id="IPR003593">
    <property type="entry name" value="AAA+_ATPase"/>
</dbReference>
<dbReference type="PANTHER" id="PTHR23070">
    <property type="entry name" value="BCS1 AAA-TYPE ATPASE"/>
    <property type="match status" value="1"/>
</dbReference>
<proteinExistence type="inferred from homology"/>
<evidence type="ECO:0000256" key="10">
    <source>
        <dbReference type="ARBA" id="ARBA00023136"/>
    </source>
</evidence>
<dbReference type="SMART" id="SM00382">
    <property type="entry name" value="AAA"/>
    <property type="match status" value="1"/>
</dbReference>
<protein>
    <recommendedName>
        <fullName evidence="17">P-loop containing nucleoside triphosphate hydrolase protein</fullName>
    </recommendedName>
</protein>
<evidence type="ECO:0000256" key="4">
    <source>
        <dbReference type="ARBA" id="ARBA00022741"/>
    </source>
</evidence>
<keyword evidence="16" id="KW-1185">Reference proteome</keyword>
<dbReference type="Proteomes" id="UP000272025">
    <property type="component" value="Unassembled WGS sequence"/>
</dbReference>
<keyword evidence="10" id="KW-0472">Membrane</keyword>
<keyword evidence="5" id="KW-0999">Mitochondrion inner membrane</keyword>
<dbReference type="RefSeq" id="XP_028462715.1">
    <property type="nucleotide sequence ID" value="XM_028615197.1"/>
</dbReference>
<evidence type="ECO:0000256" key="11">
    <source>
        <dbReference type="ARBA" id="ARBA00048778"/>
    </source>
</evidence>
<dbReference type="GO" id="GO:0005743">
    <property type="term" value="C:mitochondrial inner membrane"/>
    <property type="evidence" value="ECO:0007669"/>
    <property type="project" value="UniProtKB-SubCell"/>
</dbReference>
<feature type="domain" description="BCS1 N-terminal" evidence="14">
    <location>
        <begin position="164"/>
        <end position="369"/>
    </location>
</feature>
<evidence type="ECO:0000256" key="6">
    <source>
        <dbReference type="ARBA" id="ARBA00022801"/>
    </source>
</evidence>
<dbReference type="Gene3D" id="3.40.50.300">
    <property type="entry name" value="P-loop containing nucleotide triphosphate hydrolases"/>
    <property type="match status" value="1"/>
</dbReference>
<evidence type="ECO:0000256" key="12">
    <source>
        <dbReference type="SAM" id="MobiDB-lite"/>
    </source>
</evidence>
<keyword evidence="7" id="KW-0067">ATP-binding</keyword>
<evidence type="ECO:0000259" key="14">
    <source>
        <dbReference type="SMART" id="SM01024"/>
    </source>
</evidence>
<dbReference type="InterPro" id="IPR003960">
    <property type="entry name" value="ATPase_AAA_CS"/>
</dbReference>
<keyword evidence="3" id="KW-0812">Transmembrane</keyword>
<name>A0A3N2PK75_SODAK</name>